<evidence type="ECO:0000256" key="1">
    <source>
        <dbReference type="SAM" id="MobiDB-lite"/>
    </source>
</evidence>
<feature type="signal peptide" evidence="2">
    <location>
        <begin position="1"/>
        <end position="20"/>
    </location>
</feature>
<evidence type="ECO:0000313" key="4">
    <source>
        <dbReference type="EMBL" id="WPA97921.1"/>
    </source>
</evidence>
<reference evidence="3 5" key="1">
    <citation type="submission" date="2015-10" db="EMBL/GenBank/DDBJ databases">
        <title>The cercosporin biosynthetic gene cluster was horizontally transferred to several fungal lineages and shown to be expanded in Cercospora beticola based on microsynteny with recipient genomes.</title>
        <authorList>
            <person name="De Jonge R."/>
            <person name="Ebert M.K."/>
            <person name="Suttle J.C."/>
            <person name="Jurick Ii W.M."/>
            <person name="Secor G.A."/>
            <person name="Thomma B.P."/>
            <person name="Van De Peer Y."/>
            <person name="Bolton M.D."/>
        </authorList>
    </citation>
    <scope>NUCLEOTIDE SEQUENCE [LARGE SCALE GENOMIC DNA]</scope>
    <source>
        <strain evidence="3 5">09-40</strain>
    </source>
</reference>
<keyword evidence="2" id="KW-0732">Signal</keyword>
<feature type="region of interest" description="Disordered" evidence="1">
    <location>
        <begin position="98"/>
        <end position="119"/>
    </location>
</feature>
<dbReference type="OrthoDB" id="3649910at2759"/>
<evidence type="ECO:0000313" key="6">
    <source>
        <dbReference type="Proteomes" id="UP001302367"/>
    </source>
</evidence>
<organism evidence="3 5">
    <name type="scientific">Cercospora beticola</name>
    <name type="common">Sugarbeet leaf spot fungus</name>
    <dbReference type="NCBI Taxonomy" id="122368"/>
    <lineage>
        <taxon>Eukaryota</taxon>
        <taxon>Fungi</taxon>
        <taxon>Dikarya</taxon>
        <taxon>Ascomycota</taxon>
        <taxon>Pezizomycotina</taxon>
        <taxon>Dothideomycetes</taxon>
        <taxon>Dothideomycetidae</taxon>
        <taxon>Mycosphaerellales</taxon>
        <taxon>Mycosphaerellaceae</taxon>
        <taxon>Cercospora</taxon>
    </lineage>
</organism>
<sequence>MQFKLVAATVASLALSGVLAVPTENIVAREINAQNAEMSQLVTKAKQAGDSEAEIFNKFGAEFKQAYETNFGADKLANAKIPTMEDWKQLKANALAKQQQQQGATQSTNNKDSNSIQQRDAEANAQCWPNCGGSWLNWPFANGCQSFLPYWGYADYWDHNPLNWLTCWGAYPLGGYNWGSYYASGGIGINANLGLGGLNVGLGLGINL</sequence>
<accession>A0A2G5HYK3</accession>
<evidence type="ECO:0000313" key="3">
    <source>
        <dbReference type="EMBL" id="PIA97571.1"/>
    </source>
</evidence>
<reference evidence="4 6" key="2">
    <citation type="submission" date="2023-09" db="EMBL/GenBank/DDBJ databases">
        <title>Complete-Gapless Cercospora beticola genome.</title>
        <authorList>
            <person name="Wyatt N.A."/>
            <person name="Spanner R.E."/>
            <person name="Bolton M.D."/>
        </authorList>
    </citation>
    <scope>NUCLEOTIDE SEQUENCE [LARGE SCALE GENOMIC DNA]</scope>
    <source>
        <strain evidence="4">Cb09-40</strain>
    </source>
</reference>
<dbReference type="EMBL" id="LKMD01000102">
    <property type="protein sequence ID" value="PIA97571.1"/>
    <property type="molecule type" value="Genomic_DNA"/>
</dbReference>
<name>A0A2G5HYK3_CERBT</name>
<dbReference type="Proteomes" id="UP001302367">
    <property type="component" value="Chromosome 2"/>
</dbReference>
<proteinExistence type="predicted"/>
<keyword evidence="6" id="KW-1185">Reference proteome</keyword>
<feature type="compositionally biased region" description="Polar residues" evidence="1">
    <location>
        <begin position="103"/>
        <end position="118"/>
    </location>
</feature>
<protein>
    <submittedName>
        <fullName evidence="3">Uncharacterized protein</fullName>
    </submittedName>
</protein>
<gene>
    <name evidence="3" type="ORF">CB0940_05381</name>
    <name evidence="4" type="ORF">RHO25_002532</name>
</gene>
<evidence type="ECO:0000256" key="2">
    <source>
        <dbReference type="SAM" id="SignalP"/>
    </source>
</evidence>
<dbReference type="EMBL" id="CP134185">
    <property type="protein sequence ID" value="WPA97921.1"/>
    <property type="molecule type" value="Genomic_DNA"/>
</dbReference>
<dbReference type="Proteomes" id="UP000230605">
    <property type="component" value="Chromosome 2"/>
</dbReference>
<evidence type="ECO:0000313" key="5">
    <source>
        <dbReference type="Proteomes" id="UP000230605"/>
    </source>
</evidence>
<dbReference type="AlphaFoldDB" id="A0A2G5HYK3"/>
<feature type="chain" id="PRO_5013646815" evidence="2">
    <location>
        <begin position="21"/>
        <end position="208"/>
    </location>
</feature>